<dbReference type="EMBL" id="DRBS01000105">
    <property type="protein sequence ID" value="HDD43763.1"/>
    <property type="molecule type" value="Genomic_DNA"/>
</dbReference>
<dbReference type="GO" id="GO:2000143">
    <property type="term" value="P:negative regulation of DNA-templated transcription initiation"/>
    <property type="evidence" value="ECO:0007669"/>
    <property type="project" value="TreeGrafter"/>
</dbReference>
<dbReference type="InterPro" id="IPR038619">
    <property type="entry name" value="MraZ_sf"/>
</dbReference>
<dbReference type="InterPro" id="IPR037914">
    <property type="entry name" value="SpoVT-AbrB_sf"/>
</dbReference>
<evidence type="ECO:0000256" key="6">
    <source>
        <dbReference type="ARBA" id="ARBA00023163"/>
    </source>
</evidence>
<keyword evidence="4 7" id="KW-0805">Transcription regulation</keyword>
<dbReference type="GO" id="GO:0005737">
    <property type="term" value="C:cytoplasm"/>
    <property type="evidence" value="ECO:0007669"/>
    <property type="project" value="UniProtKB-UniRule"/>
</dbReference>
<dbReference type="NCBIfam" id="TIGR00242">
    <property type="entry name" value="division/cell wall cluster transcriptional repressor MraZ"/>
    <property type="match status" value="1"/>
</dbReference>
<evidence type="ECO:0000256" key="7">
    <source>
        <dbReference type="HAMAP-Rule" id="MF_01008"/>
    </source>
</evidence>
<proteinExistence type="inferred from homology"/>
<evidence type="ECO:0000256" key="1">
    <source>
        <dbReference type="ARBA" id="ARBA00013860"/>
    </source>
</evidence>
<comment type="caution">
    <text evidence="9">The sequence shown here is derived from an EMBL/GenBank/DDBJ whole genome shotgun (WGS) entry which is preliminary data.</text>
</comment>
<dbReference type="PROSITE" id="PS51740">
    <property type="entry name" value="SPOVT_ABRB"/>
    <property type="match status" value="2"/>
</dbReference>
<evidence type="ECO:0000256" key="3">
    <source>
        <dbReference type="ARBA" id="ARBA00022737"/>
    </source>
</evidence>
<dbReference type="InterPro" id="IPR020603">
    <property type="entry name" value="MraZ_dom"/>
</dbReference>
<sequence length="155" mass="18101">MGNKGTQKTFSGRYHHTIDAKGRLSIPSQFREVLREKYKEEKIKLTSLANSLVAYPMPEWAIIEEKVSKLPQMKPEVRRFQLLFISGAVECNLDKQGRILIPPALREHAGLKKEIVIAGMINRFEIWDKERWENEMKRLIENFEKYCEVLAELGI</sequence>
<evidence type="ECO:0000313" key="9">
    <source>
        <dbReference type="EMBL" id="HDD43763.1"/>
    </source>
</evidence>
<dbReference type="CDD" id="cd16320">
    <property type="entry name" value="MraZ_N"/>
    <property type="match status" value="1"/>
</dbReference>
<dbReference type="PANTHER" id="PTHR34701:SF1">
    <property type="entry name" value="TRANSCRIPTIONAL REGULATOR MRAZ"/>
    <property type="match status" value="1"/>
</dbReference>
<dbReference type="Pfam" id="PF02381">
    <property type="entry name" value="MraZ"/>
    <property type="match status" value="2"/>
</dbReference>
<dbReference type="InterPro" id="IPR035642">
    <property type="entry name" value="MraZ_N"/>
</dbReference>
<organism evidence="9">
    <name type="scientific">Desulfofervidus auxilii</name>
    <dbReference type="NCBI Taxonomy" id="1621989"/>
    <lineage>
        <taxon>Bacteria</taxon>
        <taxon>Pseudomonadati</taxon>
        <taxon>Thermodesulfobacteriota</taxon>
        <taxon>Candidatus Desulfofervidia</taxon>
        <taxon>Candidatus Desulfofervidales</taxon>
        <taxon>Candidatus Desulfofervidaceae</taxon>
        <taxon>Candidatus Desulfofervidus</taxon>
    </lineage>
</organism>
<dbReference type="SUPFAM" id="SSF89447">
    <property type="entry name" value="AbrB/MazE/MraZ-like"/>
    <property type="match status" value="1"/>
</dbReference>
<evidence type="ECO:0000256" key="4">
    <source>
        <dbReference type="ARBA" id="ARBA00023015"/>
    </source>
</evidence>
<accession>A0A7C0U209</accession>
<comment type="subunit">
    <text evidence="7">Forms oligomers.</text>
</comment>
<dbReference type="GO" id="GO:0003700">
    <property type="term" value="F:DNA-binding transcription factor activity"/>
    <property type="evidence" value="ECO:0007669"/>
    <property type="project" value="UniProtKB-UniRule"/>
</dbReference>
<dbReference type="GO" id="GO:0009295">
    <property type="term" value="C:nucleoid"/>
    <property type="evidence" value="ECO:0007669"/>
    <property type="project" value="UniProtKB-SubCell"/>
</dbReference>
<keyword evidence="2 7" id="KW-0963">Cytoplasm</keyword>
<dbReference type="InterPro" id="IPR007159">
    <property type="entry name" value="SpoVT-AbrB_dom"/>
</dbReference>
<gene>
    <name evidence="7 9" type="primary">mraZ</name>
    <name evidence="9" type="ORF">ENG63_02740</name>
</gene>
<keyword evidence="6 7" id="KW-0804">Transcription</keyword>
<reference evidence="9" key="1">
    <citation type="journal article" date="2020" name="mSystems">
        <title>Genome- and Community-Level Interaction Insights into Carbon Utilization and Element Cycling Functions of Hydrothermarchaeota in Hydrothermal Sediment.</title>
        <authorList>
            <person name="Zhou Z."/>
            <person name="Liu Y."/>
            <person name="Xu W."/>
            <person name="Pan J."/>
            <person name="Luo Z.H."/>
            <person name="Li M."/>
        </authorList>
    </citation>
    <scope>NUCLEOTIDE SEQUENCE [LARGE SCALE GENOMIC DNA]</scope>
    <source>
        <strain evidence="9">HyVt-233</strain>
    </source>
</reference>
<comment type="similarity">
    <text evidence="7">Belongs to the MraZ family.</text>
</comment>
<dbReference type="InterPro" id="IPR003444">
    <property type="entry name" value="MraZ"/>
</dbReference>
<name>A0A7C0U209_DESA2</name>
<dbReference type="GO" id="GO:0000976">
    <property type="term" value="F:transcription cis-regulatory region binding"/>
    <property type="evidence" value="ECO:0007669"/>
    <property type="project" value="TreeGrafter"/>
</dbReference>
<dbReference type="Gene3D" id="3.40.1550.20">
    <property type="entry name" value="Transcriptional regulator MraZ domain"/>
    <property type="match status" value="1"/>
</dbReference>
<feature type="domain" description="SpoVT-AbrB" evidence="8">
    <location>
        <begin position="88"/>
        <end position="131"/>
    </location>
</feature>
<evidence type="ECO:0000256" key="2">
    <source>
        <dbReference type="ARBA" id="ARBA00022490"/>
    </source>
</evidence>
<evidence type="ECO:0000256" key="5">
    <source>
        <dbReference type="ARBA" id="ARBA00023125"/>
    </source>
</evidence>
<comment type="subcellular location">
    <subcellularLocation>
        <location evidence="7">Cytoplasm</location>
        <location evidence="7">Nucleoid</location>
    </subcellularLocation>
</comment>
<dbReference type="HAMAP" id="MF_01008">
    <property type="entry name" value="MraZ"/>
    <property type="match status" value="1"/>
</dbReference>
<keyword evidence="5 7" id="KW-0238">DNA-binding</keyword>
<dbReference type="AlphaFoldDB" id="A0A7C0U209"/>
<dbReference type="PANTHER" id="PTHR34701">
    <property type="entry name" value="TRANSCRIPTIONAL REGULATOR MRAZ"/>
    <property type="match status" value="1"/>
</dbReference>
<dbReference type="CDD" id="cd16321">
    <property type="entry name" value="MraZ_C"/>
    <property type="match status" value="1"/>
</dbReference>
<evidence type="ECO:0000259" key="8">
    <source>
        <dbReference type="PROSITE" id="PS51740"/>
    </source>
</evidence>
<dbReference type="InterPro" id="IPR035644">
    <property type="entry name" value="MraZ_C"/>
</dbReference>
<dbReference type="Proteomes" id="UP000886289">
    <property type="component" value="Unassembled WGS sequence"/>
</dbReference>
<protein>
    <recommendedName>
        <fullName evidence="1 7">Transcriptional regulator MraZ</fullName>
    </recommendedName>
</protein>
<keyword evidence="3" id="KW-0677">Repeat</keyword>
<feature type="domain" description="SpoVT-AbrB" evidence="8">
    <location>
        <begin position="13"/>
        <end position="59"/>
    </location>
</feature>